<dbReference type="PRINTS" id="PR00092">
    <property type="entry name" value="TYROSINASE"/>
</dbReference>
<evidence type="ECO:0000256" key="6">
    <source>
        <dbReference type="ARBA" id="ARBA00023008"/>
    </source>
</evidence>
<evidence type="ECO:0000256" key="4">
    <source>
        <dbReference type="ARBA" id="ARBA00022784"/>
    </source>
</evidence>
<dbReference type="PANTHER" id="PTHR11474:SF76">
    <property type="entry name" value="SHKT DOMAIN-CONTAINING PROTEIN"/>
    <property type="match status" value="1"/>
</dbReference>
<evidence type="ECO:0000256" key="1">
    <source>
        <dbReference type="ARBA" id="ARBA00001973"/>
    </source>
</evidence>
<gene>
    <name evidence="9" type="ORF">TSUD_351030</name>
</gene>
<comment type="cofactor">
    <cofactor evidence="1">
        <name>Cu(2+)</name>
        <dbReference type="ChEBI" id="CHEBI:29036"/>
    </cofactor>
</comment>
<dbReference type="Pfam" id="PF00264">
    <property type="entry name" value="Tyrosinase"/>
    <property type="match status" value="1"/>
</dbReference>
<comment type="similarity">
    <text evidence="2">Belongs to the tyrosinase family.</text>
</comment>
<dbReference type="PROSITE" id="PS00498">
    <property type="entry name" value="TYROSINASE_2"/>
    <property type="match status" value="1"/>
</dbReference>
<keyword evidence="7" id="KW-1015">Disulfide bond</keyword>
<dbReference type="InterPro" id="IPR008922">
    <property type="entry name" value="Di-copper_centre_dom_sf"/>
</dbReference>
<dbReference type="OrthoDB" id="6132182at2759"/>
<dbReference type="SUPFAM" id="SSF48056">
    <property type="entry name" value="Di-copper centre-containing domain"/>
    <property type="match status" value="1"/>
</dbReference>
<dbReference type="EMBL" id="DF973900">
    <property type="protein sequence ID" value="GAU42129.1"/>
    <property type="molecule type" value="Genomic_DNA"/>
</dbReference>
<dbReference type="GO" id="GO:0004097">
    <property type="term" value="F:catechol oxidase activity"/>
    <property type="evidence" value="ECO:0007669"/>
    <property type="project" value="InterPro"/>
</dbReference>
<dbReference type="InterPro" id="IPR022739">
    <property type="entry name" value="Polyphenol_oxidase_cen"/>
</dbReference>
<sequence>MRNSTNRVRRAAHLDSISIENYEKYDKALKLMKALPDDDPRSFLQQAKVHCAYCVGGYTQLGSLIDDATLAIPFWNWDAPDGMAAPSIFTDRNSSLYDLKRDPRHVPNDPFSFYRDTIVNLDYNKNTDVPGSSINIKPKLQIKNNLALIYKTMISNAKNWREFHGSRYRGGEEPLKGACAGSLERLHNHVHTWVGNPKQPNREDMGHFYSSGRDPLFYAHHANVDRMWSIWKTLGGKINDPTEYDWLESSFLFYDENKNLVKVKIKDSVDERKLGYVYQDFVVIPWINSKPKPSRRVQSKDDKDKLLAQRPLRKFVDKFPIVLDSGVSTIVKRRKKSRSLKQKEDEEEILLIDGIEFDDNIEVKFDVFVNDDDDKVIGPENTEFAGTFVSLLHAHNHGNNKKKKKKIVTCLTLGLTDLLEDLKADDDDSIVVTLIPRYGDGVKISGIKIEFEN</sequence>
<evidence type="ECO:0000259" key="8">
    <source>
        <dbReference type="PROSITE" id="PS00498"/>
    </source>
</evidence>
<dbReference type="Pfam" id="PF12142">
    <property type="entry name" value="PPO1_DWL"/>
    <property type="match status" value="1"/>
</dbReference>
<dbReference type="InterPro" id="IPR022740">
    <property type="entry name" value="Polyphenol_oxidase_C"/>
</dbReference>
<protein>
    <recommendedName>
        <fullName evidence="8">Tyrosinase copper-binding domain-containing protein</fullName>
    </recommendedName>
</protein>
<keyword evidence="10" id="KW-1185">Reference proteome</keyword>
<reference evidence="10" key="1">
    <citation type="journal article" date="2017" name="Front. Plant Sci.">
        <title>Climate Clever Clovers: New Paradigm to Reduce the Environmental Footprint of Ruminants by Breeding Low Methanogenic Forages Utilizing Haplotype Variation.</title>
        <authorList>
            <person name="Kaur P."/>
            <person name="Appels R."/>
            <person name="Bayer P.E."/>
            <person name="Keeble-Gagnere G."/>
            <person name="Wang J."/>
            <person name="Hirakawa H."/>
            <person name="Shirasawa K."/>
            <person name="Vercoe P."/>
            <person name="Stefanova K."/>
            <person name="Durmic Z."/>
            <person name="Nichols P."/>
            <person name="Revell C."/>
            <person name="Isobe S.N."/>
            <person name="Edwards D."/>
            <person name="Erskine W."/>
        </authorList>
    </citation>
    <scope>NUCLEOTIDE SEQUENCE [LARGE SCALE GENOMIC DNA]</scope>
    <source>
        <strain evidence="10">cv. Daliak</strain>
    </source>
</reference>
<accession>A0A2Z6PC52</accession>
<keyword evidence="3" id="KW-0479">Metal-binding</keyword>
<dbReference type="InterPro" id="IPR050316">
    <property type="entry name" value="Tyrosinase/Hemocyanin"/>
</dbReference>
<keyword evidence="6" id="KW-0186">Copper</keyword>
<feature type="domain" description="Tyrosinase copper-binding" evidence="8">
    <location>
        <begin position="214"/>
        <end position="225"/>
    </location>
</feature>
<dbReference type="AlphaFoldDB" id="A0A2Z6PC52"/>
<name>A0A2Z6PC52_TRISU</name>
<evidence type="ECO:0000256" key="2">
    <source>
        <dbReference type="ARBA" id="ARBA00009928"/>
    </source>
</evidence>
<dbReference type="Gene3D" id="1.10.1280.10">
    <property type="entry name" value="Di-copper center containing domain from catechol oxidase"/>
    <property type="match status" value="2"/>
</dbReference>
<organism evidence="9 10">
    <name type="scientific">Trifolium subterraneum</name>
    <name type="common">Subterranean clover</name>
    <dbReference type="NCBI Taxonomy" id="3900"/>
    <lineage>
        <taxon>Eukaryota</taxon>
        <taxon>Viridiplantae</taxon>
        <taxon>Streptophyta</taxon>
        <taxon>Embryophyta</taxon>
        <taxon>Tracheophyta</taxon>
        <taxon>Spermatophyta</taxon>
        <taxon>Magnoliopsida</taxon>
        <taxon>eudicotyledons</taxon>
        <taxon>Gunneridae</taxon>
        <taxon>Pentapetalae</taxon>
        <taxon>rosids</taxon>
        <taxon>fabids</taxon>
        <taxon>Fabales</taxon>
        <taxon>Fabaceae</taxon>
        <taxon>Papilionoideae</taxon>
        <taxon>50 kb inversion clade</taxon>
        <taxon>NPAAA clade</taxon>
        <taxon>Hologalegina</taxon>
        <taxon>IRL clade</taxon>
        <taxon>Trifolieae</taxon>
        <taxon>Trifolium</taxon>
    </lineage>
</organism>
<proteinExistence type="inferred from homology"/>
<evidence type="ECO:0000256" key="7">
    <source>
        <dbReference type="ARBA" id="ARBA00023157"/>
    </source>
</evidence>
<dbReference type="InterPro" id="IPR002227">
    <property type="entry name" value="Tyrosinase_Cu-bd"/>
</dbReference>
<evidence type="ECO:0000313" key="9">
    <source>
        <dbReference type="EMBL" id="GAU42129.1"/>
    </source>
</evidence>
<keyword evidence="4" id="KW-0883">Thioether bond</keyword>
<dbReference type="GO" id="GO:0046872">
    <property type="term" value="F:metal ion binding"/>
    <property type="evidence" value="ECO:0007669"/>
    <property type="project" value="UniProtKB-KW"/>
</dbReference>
<evidence type="ECO:0000313" key="10">
    <source>
        <dbReference type="Proteomes" id="UP000242715"/>
    </source>
</evidence>
<evidence type="ECO:0000256" key="3">
    <source>
        <dbReference type="ARBA" id="ARBA00022723"/>
    </source>
</evidence>
<keyword evidence="5" id="KW-0560">Oxidoreductase</keyword>
<dbReference type="Pfam" id="PF12143">
    <property type="entry name" value="PPO1_KFDV"/>
    <property type="match status" value="1"/>
</dbReference>
<dbReference type="Proteomes" id="UP000242715">
    <property type="component" value="Unassembled WGS sequence"/>
</dbReference>
<evidence type="ECO:0000256" key="5">
    <source>
        <dbReference type="ARBA" id="ARBA00023002"/>
    </source>
</evidence>
<dbReference type="PANTHER" id="PTHR11474">
    <property type="entry name" value="TYROSINASE FAMILY MEMBER"/>
    <property type="match status" value="1"/>
</dbReference>